<dbReference type="EMBL" id="JH817834">
    <property type="protein sequence ID" value="EKC35322.1"/>
    <property type="molecule type" value="Genomic_DNA"/>
</dbReference>
<dbReference type="InterPro" id="IPR013783">
    <property type="entry name" value="Ig-like_fold"/>
</dbReference>
<dbReference type="InterPro" id="IPR050964">
    <property type="entry name" value="Striated_Muscle_Regulatory"/>
</dbReference>
<dbReference type="KEGG" id="crg:105342762"/>
<dbReference type="InterPro" id="IPR036116">
    <property type="entry name" value="FN3_sf"/>
</dbReference>
<keyword evidence="3" id="KW-0418">Kinase</keyword>
<organism evidence="3">
    <name type="scientific">Magallana gigas</name>
    <name type="common">Pacific oyster</name>
    <name type="synonym">Crassostrea gigas</name>
    <dbReference type="NCBI Taxonomy" id="29159"/>
    <lineage>
        <taxon>Eukaryota</taxon>
        <taxon>Metazoa</taxon>
        <taxon>Spiralia</taxon>
        <taxon>Lophotrochozoa</taxon>
        <taxon>Mollusca</taxon>
        <taxon>Bivalvia</taxon>
        <taxon>Autobranchia</taxon>
        <taxon>Pteriomorphia</taxon>
        <taxon>Ostreida</taxon>
        <taxon>Ostreoidea</taxon>
        <taxon>Ostreidae</taxon>
        <taxon>Magallana</taxon>
    </lineage>
</organism>
<dbReference type="OrthoDB" id="428111at2759"/>
<keyword evidence="1" id="KW-0677">Repeat</keyword>
<keyword evidence="3" id="KW-0808">Transferase</keyword>
<dbReference type="SUPFAM" id="SSF49265">
    <property type="entry name" value="Fibronectin type III"/>
    <property type="match status" value="1"/>
</dbReference>
<dbReference type="CDD" id="cd00063">
    <property type="entry name" value="FN3"/>
    <property type="match status" value="1"/>
</dbReference>
<dbReference type="PROSITE" id="PS50853">
    <property type="entry name" value="FN3"/>
    <property type="match status" value="1"/>
</dbReference>
<evidence type="ECO:0000256" key="2">
    <source>
        <dbReference type="SAM" id="MobiDB-lite"/>
    </source>
</evidence>
<accession>K1QEI3</accession>
<name>K1QEI3_MAGGI</name>
<reference evidence="3" key="1">
    <citation type="journal article" date="2012" name="Nature">
        <title>The oyster genome reveals stress adaptation and complexity of shell formation.</title>
        <authorList>
            <person name="Zhang G."/>
            <person name="Fang X."/>
            <person name="Guo X."/>
            <person name="Li L."/>
            <person name="Luo R."/>
            <person name="Xu F."/>
            <person name="Yang P."/>
            <person name="Zhang L."/>
            <person name="Wang X."/>
            <person name="Qi H."/>
            <person name="Xiong Z."/>
            <person name="Que H."/>
            <person name="Xie Y."/>
            <person name="Holland P.W."/>
            <person name="Paps J."/>
            <person name="Zhu Y."/>
            <person name="Wu F."/>
            <person name="Chen Y."/>
            <person name="Wang J."/>
            <person name="Peng C."/>
            <person name="Meng J."/>
            <person name="Yang L."/>
            <person name="Liu J."/>
            <person name="Wen B."/>
            <person name="Zhang N."/>
            <person name="Huang Z."/>
            <person name="Zhu Q."/>
            <person name="Feng Y."/>
            <person name="Mount A."/>
            <person name="Hedgecock D."/>
            <person name="Xu Z."/>
            <person name="Liu Y."/>
            <person name="Domazet-Loso T."/>
            <person name="Du Y."/>
            <person name="Sun X."/>
            <person name="Zhang S."/>
            <person name="Liu B."/>
            <person name="Cheng P."/>
            <person name="Jiang X."/>
            <person name="Li J."/>
            <person name="Fan D."/>
            <person name="Wang W."/>
            <person name="Fu W."/>
            <person name="Wang T."/>
            <person name="Wang B."/>
            <person name="Zhang J."/>
            <person name="Peng Z."/>
            <person name="Li Y."/>
            <person name="Li N."/>
            <person name="Wang J."/>
            <person name="Chen M."/>
            <person name="He Y."/>
            <person name="Tan F."/>
            <person name="Song X."/>
            <person name="Zheng Q."/>
            <person name="Huang R."/>
            <person name="Yang H."/>
            <person name="Du X."/>
            <person name="Chen L."/>
            <person name="Yang M."/>
            <person name="Gaffney P.M."/>
            <person name="Wang S."/>
            <person name="Luo L."/>
            <person name="She Z."/>
            <person name="Ming Y."/>
            <person name="Huang W."/>
            <person name="Zhang S."/>
            <person name="Huang B."/>
            <person name="Zhang Y."/>
            <person name="Qu T."/>
            <person name="Ni P."/>
            <person name="Miao G."/>
            <person name="Wang J."/>
            <person name="Wang Q."/>
            <person name="Steinberg C.E."/>
            <person name="Wang H."/>
            <person name="Li N."/>
            <person name="Qian L."/>
            <person name="Zhang G."/>
            <person name="Li Y."/>
            <person name="Yang H."/>
            <person name="Liu X."/>
            <person name="Wang J."/>
            <person name="Yin Y."/>
            <person name="Wang J."/>
        </authorList>
    </citation>
    <scope>NUCLEOTIDE SEQUENCE [LARGE SCALE GENOMIC DNA]</scope>
    <source>
        <strain evidence="3">05x7-T-G4-1.051#20</strain>
    </source>
</reference>
<dbReference type="AlphaFoldDB" id="K1QEI3"/>
<dbReference type="InterPro" id="IPR003961">
    <property type="entry name" value="FN3_dom"/>
</dbReference>
<feature type="compositionally biased region" description="Polar residues" evidence="2">
    <location>
        <begin position="336"/>
        <end position="350"/>
    </location>
</feature>
<dbReference type="InParanoid" id="K1QEI3"/>
<gene>
    <name evidence="3" type="ORF">CGI_10016804</name>
</gene>
<dbReference type="Pfam" id="PF00041">
    <property type="entry name" value="fn3"/>
    <property type="match status" value="1"/>
</dbReference>
<dbReference type="SMART" id="SM00060">
    <property type="entry name" value="FN3"/>
    <property type="match status" value="1"/>
</dbReference>
<dbReference type="HOGENOM" id="CLU_654270_0_0_1"/>
<dbReference type="GO" id="GO:0016301">
    <property type="term" value="F:kinase activity"/>
    <property type="evidence" value="ECO:0007669"/>
    <property type="project" value="UniProtKB-KW"/>
</dbReference>
<evidence type="ECO:0000256" key="1">
    <source>
        <dbReference type="ARBA" id="ARBA00022737"/>
    </source>
</evidence>
<dbReference type="PRINTS" id="PR00014">
    <property type="entry name" value="FNTYPEIII"/>
</dbReference>
<feature type="region of interest" description="Disordered" evidence="2">
    <location>
        <begin position="1"/>
        <end position="22"/>
    </location>
</feature>
<sequence length="420" mass="47525">MGASNSQIDSDSDPRYNIEKNSKHCSTNFQRLQYHGVRYPKGRPDPPEGSPTAQNITQSSVTLKWTPPYGCPTSTILAYQVEVCRVQDKRWKMVTNSCQGNTYDVKNLAPGTDYMFRVRTENVYGKSKPSAPSEVIRTLSENRWMTAREDKEADDRGVRLTRRHSHYIKVENSVSNLLQKTDKEEEMSEVGTIPFKRNSSIRHSLPVQCVRRTSPLPSSILPGSRRESVCSLKDRESRKSIEESSVFTDDTDEVSSLKLKRFSLASTEDDSCKCSSSAASMTSIPEELNDSKGEKDSDLFIVKTPPPTWRYNSQSHDILSAPYSDDTKLAWVTDQKSPLPNHLNSENTSPVWRDRPENNKNLPDFRSLRNALNSNDLLVKTLNADNNGNYSTLNSKGKLYEKVIKEEDEHNISMDIVSNV</sequence>
<feature type="region of interest" description="Disordered" evidence="2">
    <location>
        <begin position="336"/>
        <end position="363"/>
    </location>
</feature>
<dbReference type="PANTHER" id="PTHR13817:SF166">
    <property type="entry name" value="NEURONAL IGCAM-RELATED"/>
    <property type="match status" value="1"/>
</dbReference>
<dbReference type="PANTHER" id="PTHR13817">
    <property type="entry name" value="TITIN"/>
    <property type="match status" value="1"/>
</dbReference>
<evidence type="ECO:0000313" key="3">
    <source>
        <dbReference type="EMBL" id="EKC35322.1"/>
    </source>
</evidence>
<feature type="compositionally biased region" description="Basic and acidic residues" evidence="2">
    <location>
        <begin position="12"/>
        <end position="22"/>
    </location>
</feature>
<protein>
    <submittedName>
        <fullName evidence="3">Myosin light chain kinase, smooth muscle</fullName>
    </submittedName>
</protein>
<dbReference type="Gene3D" id="2.60.40.10">
    <property type="entry name" value="Immunoglobulins"/>
    <property type="match status" value="1"/>
</dbReference>
<proteinExistence type="predicted"/>